<dbReference type="STRING" id="317010.RU96_GL001401"/>
<evidence type="ECO:0000256" key="4">
    <source>
        <dbReference type="ARBA" id="ARBA00022729"/>
    </source>
</evidence>
<dbReference type="PANTHER" id="PTHR30532">
    <property type="entry name" value="IRON III DICITRATE-BINDING PERIPLASMIC PROTEIN"/>
    <property type="match status" value="1"/>
</dbReference>
<dbReference type="AlphaFoldDB" id="A0A1L8R2R7"/>
<dbReference type="Pfam" id="PF01497">
    <property type="entry name" value="Peripla_BP_2"/>
    <property type="match status" value="1"/>
</dbReference>
<comment type="subcellular location">
    <subcellularLocation>
        <location evidence="1">Cell envelope</location>
    </subcellularLocation>
</comment>
<feature type="signal peptide" evidence="6">
    <location>
        <begin position="1"/>
        <end position="24"/>
    </location>
</feature>
<evidence type="ECO:0000313" key="9">
    <source>
        <dbReference type="Proteomes" id="UP000182835"/>
    </source>
</evidence>
<sequence length="314" mass="33810">MMKKTVFMLTAVALMILAGCSNSAAKTDESKDSQAQTKSEVTIQDANGEITVPKAPEKVVVFDNSALDTMNVLGVGDKVVGAATNNLPDFLKAYQKVESAGGIKEPDLEKINALKPDLIIISGRQRDFQEDLAKIAPTVFFSTDNKDTWKSIQNQVNAIAKIFGKEDKAKKEIAALQEQIEATKKKAADSGTALVLLANEGSISAYGKGSRFSIVHDTFGFKEADDTIKASTHGQNVSYEYVLEKNPAIIFVVDRTKAIGGDDSQNNVADNALVKQTTAGKNQKVISLDPSVWYLAGSGLESVKIMIEDVNQAF</sequence>
<keyword evidence="4 6" id="KW-0732">Signal</keyword>
<keyword evidence="5" id="KW-0175">Coiled coil</keyword>
<accession>A0A1L8R2R7</accession>
<comment type="caution">
    <text evidence="8">The sequence shown here is derived from an EMBL/GenBank/DDBJ whole genome shotgun (WGS) entry which is preliminary data.</text>
</comment>
<dbReference type="InterPro" id="IPR051313">
    <property type="entry name" value="Bact_iron-sidero_bind"/>
</dbReference>
<feature type="coiled-coil region" evidence="5">
    <location>
        <begin position="159"/>
        <end position="186"/>
    </location>
</feature>
<dbReference type="PANTHER" id="PTHR30532:SF28">
    <property type="entry name" value="PETROBACTIN-BINDING PROTEIN YCLQ"/>
    <property type="match status" value="1"/>
</dbReference>
<dbReference type="PROSITE" id="PS51257">
    <property type="entry name" value="PROKAR_LIPOPROTEIN"/>
    <property type="match status" value="1"/>
</dbReference>
<comment type="similarity">
    <text evidence="2">Belongs to the bacterial solute-binding protein 8 family.</text>
</comment>
<dbReference type="Proteomes" id="UP000182835">
    <property type="component" value="Unassembled WGS sequence"/>
</dbReference>
<dbReference type="InterPro" id="IPR002491">
    <property type="entry name" value="ABC_transptr_periplasmic_BD"/>
</dbReference>
<feature type="chain" id="PRO_5039462961" evidence="6">
    <location>
        <begin position="25"/>
        <end position="314"/>
    </location>
</feature>
<proteinExistence type="inferred from homology"/>
<evidence type="ECO:0000256" key="6">
    <source>
        <dbReference type="SAM" id="SignalP"/>
    </source>
</evidence>
<dbReference type="GO" id="GO:1901678">
    <property type="term" value="P:iron coordination entity transport"/>
    <property type="evidence" value="ECO:0007669"/>
    <property type="project" value="UniProtKB-ARBA"/>
</dbReference>
<dbReference type="CDD" id="cd01140">
    <property type="entry name" value="FatB"/>
    <property type="match status" value="1"/>
</dbReference>
<evidence type="ECO:0000313" key="8">
    <source>
        <dbReference type="EMBL" id="OJG14044.1"/>
    </source>
</evidence>
<protein>
    <submittedName>
        <fullName evidence="8">Iron ABC transporter substrate-binding protein</fullName>
    </submittedName>
</protein>
<dbReference type="EMBL" id="JXKG01000026">
    <property type="protein sequence ID" value="OJG14044.1"/>
    <property type="molecule type" value="Genomic_DNA"/>
</dbReference>
<dbReference type="InterPro" id="IPR033870">
    <property type="entry name" value="FatB"/>
</dbReference>
<keyword evidence="3" id="KW-0813">Transport</keyword>
<feature type="domain" description="Fe/B12 periplasmic-binding" evidence="7">
    <location>
        <begin position="58"/>
        <end position="314"/>
    </location>
</feature>
<dbReference type="Gene3D" id="3.40.50.1980">
    <property type="entry name" value="Nitrogenase molybdenum iron protein domain"/>
    <property type="match status" value="2"/>
</dbReference>
<evidence type="ECO:0000259" key="7">
    <source>
        <dbReference type="PROSITE" id="PS50983"/>
    </source>
</evidence>
<organism evidence="8 9">
    <name type="scientific">Enterococcus canintestini</name>
    <dbReference type="NCBI Taxonomy" id="317010"/>
    <lineage>
        <taxon>Bacteria</taxon>
        <taxon>Bacillati</taxon>
        <taxon>Bacillota</taxon>
        <taxon>Bacilli</taxon>
        <taxon>Lactobacillales</taxon>
        <taxon>Enterococcaceae</taxon>
        <taxon>Enterococcus</taxon>
    </lineage>
</organism>
<dbReference type="SUPFAM" id="SSF53807">
    <property type="entry name" value="Helical backbone' metal receptor"/>
    <property type="match status" value="1"/>
</dbReference>
<dbReference type="PROSITE" id="PS50983">
    <property type="entry name" value="FE_B12_PBP"/>
    <property type="match status" value="1"/>
</dbReference>
<reference evidence="8 9" key="1">
    <citation type="submission" date="2014-12" db="EMBL/GenBank/DDBJ databases">
        <title>Draft genome sequences of 29 type strains of Enterococci.</title>
        <authorList>
            <person name="Zhong Z."/>
            <person name="Sun Z."/>
            <person name="Liu W."/>
            <person name="Zhang W."/>
            <person name="Zhang H."/>
        </authorList>
    </citation>
    <scope>NUCLEOTIDE SEQUENCE [LARGE SCALE GENOMIC DNA]</scope>
    <source>
        <strain evidence="8 9">DSM 21207</strain>
    </source>
</reference>
<evidence type="ECO:0000256" key="5">
    <source>
        <dbReference type="SAM" id="Coils"/>
    </source>
</evidence>
<dbReference type="GO" id="GO:0030288">
    <property type="term" value="C:outer membrane-bounded periplasmic space"/>
    <property type="evidence" value="ECO:0007669"/>
    <property type="project" value="TreeGrafter"/>
</dbReference>
<evidence type="ECO:0000256" key="3">
    <source>
        <dbReference type="ARBA" id="ARBA00022448"/>
    </source>
</evidence>
<name>A0A1L8R2R7_9ENTE</name>
<evidence type="ECO:0000256" key="1">
    <source>
        <dbReference type="ARBA" id="ARBA00004196"/>
    </source>
</evidence>
<gene>
    <name evidence="8" type="ORF">RU96_GL001401</name>
</gene>
<evidence type="ECO:0000256" key="2">
    <source>
        <dbReference type="ARBA" id="ARBA00008814"/>
    </source>
</evidence>